<reference evidence="2 3" key="1">
    <citation type="submission" date="2020-09" db="EMBL/GenBank/DDBJ databases">
        <title>Paenibacillus sp. strain PR3 16S rRNA gene Genome sequencing and assembly.</title>
        <authorList>
            <person name="Kim J."/>
        </authorList>
    </citation>
    <scope>NUCLEOTIDE SEQUENCE [LARGE SCALE GENOMIC DNA]</scope>
    <source>
        <strain evidence="2 3">PR3</strain>
    </source>
</reference>
<accession>A0ABR8MTM6</accession>
<evidence type="ECO:0000256" key="1">
    <source>
        <dbReference type="SAM" id="Phobius"/>
    </source>
</evidence>
<dbReference type="Proteomes" id="UP000609346">
    <property type="component" value="Unassembled WGS sequence"/>
</dbReference>
<name>A0ABR8MTM6_9BACL</name>
<keyword evidence="1" id="KW-0812">Transmembrane</keyword>
<organism evidence="2 3">
    <name type="scientific">Paenibacillus terricola</name>
    <dbReference type="NCBI Taxonomy" id="2763503"/>
    <lineage>
        <taxon>Bacteria</taxon>
        <taxon>Bacillati</taxon>
        <taxon>Bacillota</taxon>
        <taxon>Bacilli</taxon>
        <taxon>Bacillales</taxon>
        <taxon>Paenibacillaceae</taxon>
        <taxon>Paenibacillus</taxon>
    </lineage>
</organism>
<keyword evidence="3" id="KW-1185">Reference proteome</keyword>
<gene>
    <name evidence="2" type="ORF">H8B09_11085</name>
</gene>
<proteinExistence type="predicted"/>
<feature type="transmembrane region" description="Helical" evidence="1">
    <location>
        <begin position="6"/>
        <end position="22"/>
    </location>
</feature>
<sequence>MTLGIVIWLIFMTAFTVSVRIIRIRQQRLKSVILQEMGISLSPVTALLGIGLEDRAYMRHIEHIRRKYGEIPILVLLQAPAWKADLMQRKLPAGIQVIADEDAERLRKLELMDLPSYLITDQKYRIREHSRIFDVA</sequence>
<evidence type="ECO:0000313" key="2">
    <source>
        <dbReference type="EMBL" id="MBD3919299.1"/>
    </source>
</evidence>
<comment type="caution">
    <text evidence="2">The sequence shown here is derived from an EMBL/GenBank/DDBJ whole genome shotgun (WGS) entry which is preliminary data.</text>
</comment>
<protein>
    <submittedName>
        <fullName evidence="2">Uncharacterized protein</fullName>
    </submittedName>
</protein>
<dbReference type="RefSeq" id="WP_191203555.1">
    <property type="nucleotide sequence ID" value="NZ_JACXZA010000002.1"/>
</dbReference>
<keyword evidence="1" id="KW-1133">Transmembrane helix</keyword>
<keyword evidence="1" id="KW-0472">Membrane</keyword>
<evidence type="ECO:0000313" key="3">
    <source>
        <dbReference type="Proteomes" id="UP000609346"/>
    </source>
</evidence>
<dbReference type="EMBL" id="JACXZA010000002">
    <property type="protein sequence ID" value="MBD3919299.1"/>
    <property type="molecule type" value="Genomic_DNA"/>
</dbReference>